<proteinExistence type="inferred from homology"/>
<dbReference type="GO" id="GO:0006367">
    <property type="term" value="P:transcription initiation at RNA polymerase II promoter"/>
    <property type="evidence" value="ECO:0007669"/>
    <property type="project" value="EnsemblFungi"/>
</dbReference>
<evidence type="ECO:0000256" key="2">
    <source>
        <dbReference type="ARBA" id="ARBA00022478"/>
    </source>
</evidence>
<dbReference type="OrthoDB" id="10248581at2759"/>
<dbReference type="GO" id="GO:0006368">
    <property type="term" value="P:transcription elongation by RNA polymerase II"/>
    <property type="evidence" value="ECO:0007669"/>
    <property type="project" value="EnsemblFungi"/>
</dbReference>
<evidence type="ECO:0000259" key="6">
    <source>
        <dbReference type="Pfam" id="PF13656"/>
    </source>
</evidence>
<dbReference type="PANTHER" id="PTHR13946:SF16">
    <property type="entry name" value="DNA-DIRECTED RNA POLYMERASE II SUBUNIT RPB11"/>
    <property type="match status" value="1"/>
</dbReference>
<dbReference type="EMBL" id="MCFH01000017">
    <property type="protein sequence ID" value="ORX51807.1"/>
    <property type="molecule type" value="Genomic_DNA"/>
</dbReference>
<dbReference type="GO" id="GO:0046983">
    <property type="term" value="F:protein dimerization activity"/>
    <property type="evidence" value="ECO:0007669"/>
    <property type="project" value="InterPro"/>
</dbReference>
<dbReference type="GO" id="GO:0003677">
    <property type="term" value="F:DNA binding"/>
    <property type="evidence" value="ECO:0007669"/>
    <property type="project" value="EnsemblFungi"/>
</dbReference>
<name>A0A1Y1VD84_9FUNG</name>
<dbReference type="GO" id="GO:0003899">
    <property type="term" value="F:DNA-directed RNA polymerase activity"/>
    <property type="evidence" value="ECO:0007669"/>
    <property type="project" value="EnsemblFungi"/>
</dbReference>
<dbReference type="Pfam" id="PF13656">
    <property type="entry name" value="RNA_pol_L_2"/>
    <property type="match status" value="1"/>
</dbReference>
<dbReference type="AlphaFoldDB" id="A0A1Y1VD84"/>
<keyword evidence="2" id="KW-0240">DNA-directed RNA polymerase</keyword>
<dbReference type="SUPFAM" id="SSF55257">
    <property type="entry name" value="RBP11-like subunits of RNA polymerase"/>
    <property type="match status" value="1"/>
</dbReference>
<dbReference type="CDD" id="cd06926">
    <property type="entry name" value="RNAP_II_RPB11"/>
    <property type="match status" value="1"/>
</dbReference>
<dbReference type="InterPro" id="IPR036603">
    <property type="entry name" value="RBP11-like"/>
</dbReference>
<reference evidence="7 8" key="1">
    <citation type="submission" date="2016-08" db="EMBL/GenBank/DDBJ databases">
        <title>Genomes of anaerobic fungi encode conserved fungal cellulosomes for biomass hydrolysis.</title>
        <authorList>
            <consortium name="DOE Joint Genome Institute"/>
            <person name="Haitjema C.H."/>
            <person name="Gilmore S.P."/>
            <person name="Henske J.K."/>
            <person name="Solomon K.V."/>
            <person name="De Groot R."/>
            <person name="Kuo A."/>
            <person name="Mondo S.J."/>
            <person name="Salamov A.A."/>
            <person name="Labutti K."/>
            <person name="Zhao Z."/>
            <person name="Chiniquy J."/>
            <person name="Barry K."/>
            <person name="Brewer H.M."/>
            <person name="Purvine S.O."/>
            <person name="Wright A.T."/>
            <person name="Boxma B."/>
            <person name="Van Alen T."/>
            <person name="Hackstein J.H."/>
            <person name="Baker S.E."/>
            <person name="Grigoriev I.V."/>
            <person name="O'Malley M.A."/>
        </authorList>
    </citation>
    <scope>NUCLEOTIDE SEQUENCE [LARGE SCALE GENOMIC DNA]</scope>
    <source>
        <strain evidence="8">finn</strain>
    </source>
</reference>
<dbReference type="InterPro" id="IPR009025">
    <property type="entry name" value="RBP11-like_dimer"/>
</dbReference>
<dbReference type="FunFam" id="3.30.1360.10:FF:000003">
    <property type="entry name" value="DNA-directed RNA polymerase II subunit RPB11"/>
    <property type="match status" value="1"/>
</dbReference>
<reference evidence="7 8" key="2">
    <citation type="submission" date="2016-08" db="EMBL/GenBank/DDBJ databases">
        <title>Pervasive Adenine N6-methylation of Active Genes in Fungi.</title>
        <authorList>
            <consortium name="DOE Joint Genome Institute"/>
            <person name="Mondo S.J."/>
            <person name="Dannebaum R.O."/>
            <person name="Kuo R.C."/>
            <person name="Labutti K."/>
            <person name="Haridas S."/>
            <person name="Kuo A."/>
            <person name="Salamov A."/>
            <person name="Ahrendt S.R."/>
            <person name="Lipzen A."/>
            <person name="Sullivan W."/>
            <person name="Andreopoulos W.B."/>
            <person name="Clum A."/>
            <person name="Lindquist E."/>
            <person name="Daum C."/>
            <person name="Ramamoorthy G.K."/>
            <person name="Gryganskyi A."/>
            <person name="Culley D."/>
            <person name="Magnuson J.K."/>
            <person name="James T.Y."/>
            <person name="O'Malley M.A."/>
            <person name="Stajich J.E."/>
            <person name="Spatafora J.W."/>
            <person name="Visel A."/>
            <person name="Grigoriev I.V."/>
        </authorList>
    </citation>
    <scope>NUCLEOTIDE SEQUENCE [LARGE SCALE GENOMIC DNA]</scope>
    <source>
        <strain evidence="8">finn</strain>
    </source>
</reference>
<organism evidence="7 8">
    <name type="scientific">Piromyces finnis</name>
    <dbReference type="NCBI Taxonomy" id="1754191"/>
    <lineage>
        <taxon>Eukaryota</taxon>
        <taxon>Fungi</taxon>
        <taxon>Fungi incertae sedis</taxon>
        <taxon>Chytridiomycota</taxon>
        <taxon>Chytridiomycota incertae sedis</taxon>
        <taxon>Neocallimastigomycetes</taxon>
        <taxon>Neocallimastigales</taxon>
        <taxon>Neocallimastigaceae</taxon>
        <taxon>Piromyces</taxon>
    </lineage>
</organism>
<dbReference type="GO" id="GO:0006369">
    <property type="term" value="P:termination of RNA polymerase II transcription"/>
    <property type="evidence" value="ECO:0007669"/>
    <property type="project" value="EnsemblFungi"/>
</dbReference>
<dbReference type="Proteomes" id="UP000193719">
    <property type="component" value="Unassembled WGS sequence"/>
</dbReference>
<comment type="caution">
    <text evidence="7">The sequence shown here is derived from an EMBL/GenBank/DDBJ whole genome shotgun (WGS) entry which is preliminary data.</text>
</comment>
<evidence type="ECO:0000256" key="4">
    <source>
        <dbReference type="ARBA" id="ARBA00023242"/>
    </source>
</evidence>
<dbReference type="InterPro" id="IPR022905">
    <property type="entry name" value="Rpo11-like"/>
</dbReference>
<comment type="subcellular location">
    <subcellularLocation>
        <location evidence="1">Nucleus</location>
    </subcellularLocation>
</comment>
<evidence type="ECO:0000313" key="7">
    <source>
        <dbReference type="EMBL" id="ORX51807.1"/>
    </source>
</evidence>
<dbReference type="PANTHER" id="PTHR13946">
    <property type="entry name" value="DNA-DIRECTED RNA POLYMERASE I,II,III"/>
    <property type="match status" value="1"/>
</dbReference>
<feature type="domain" description="DNA-directed RNA polymerase RBP11-like dimerisation" evidence="6">
    <location>
        <begin position="30"/>
        <end position="103"/>
    </location>
</feature>
<dbReference type="HAMAP" id="MF_00261">
    <property type="entry name" value="RNApol_arch_Rpo11"/>
    <property type="match status" value="1"/>
</dbReference>
<dbReference type="Gene3D" id="3.30.1360.10">
    <property type="entry name" value="RNA polymerase, RBP11-like subunit"/>
    <property type="match status" value="1"/>
</dbReference>
<dbReference type="InterPro" id="IPR008193">
    <property type="entry name" value="RNA_pol_Rpb11_13-16kDa_CS"/>
</dbReference>
<dbReference type="PROSITE" id="PS01154">
    <property type="entry name" value="RNA_POL_L_13KD"/>
    <property type="match status" value="1"/>
</dbReference>
<gene>
    <name evidence="7" type="ORF">BCR36DRAFT_350833</name>
</gene>
<evidence type="ECO:0000256" key="3">
    <source>
        <dbReference type="ARBA" id="ARBA00023163"/>
    </source>
</evidence>
<comment type="similarity">
    <text evidence="5">Belongs to the archaeal Rpo11/eukaryotic RPB11/RPC19 RNA polymerase subunit family.</text>
</comment>
<keyword evidence="3" id="KW-0804">Transcription</keyword>
<evidence type="ECO:0000256" key="1">
    <source>
        <dbReference type="ARBA" id="ARBA00004123"/>
    </source>
</evidence>
<dbReference type="GO" id="GO:0003968">
    <property type="term" value="F:RNA-directed RNA polymerase activity"/>
    <property type="evidence" value="ECO:0007669"/>
    <property type="project" value="EnsemblFungi"/>
</dbReference>
<accession>A0A1Y1VD84</accession>
<dbReference type="STRING" id="1754191.A0A1Y1VD84"/>
<keyword evidence="8" id="KW-1185">Reference proteome</keyword>
<protein>
    <submittedName>
        <fullName evidence="7">RBP11-like subunits of RNA polymerase</fullName>
    </submittedName>
</protein>
<dbReference type="InterPro" id="IPR037685">
    <property type="entry name" value="RBP11"/>
</dbReference>
<dbReference type="GO" id="GO:0005665">
    <property type="term" value="C:RNA polymerase II, core complex"/>
    <property type="evidence" value="ECO:0007669"/>
    <property type="project" value="EnsemblFungi"/>
</dbReference>
<sequence length="139" mass="15880">MNAPDRFELFVLGEGEKKLTITPDTKLPNAATFTFQKEDHTIGNMLRIQLLKYKKVLFAGYKVPHPLEHCIILKVQTTADTTPEAMLMDAFQDLIDEFATLKKKFENELTLHNINDDKSLRDGNGSSTDGMYGNNEYYF</sequence>
<evidence type="ECO:0000313" key="8">
    <source>
        <dbReference type="Proteomes" id="UP000193719"/>
    </source>
</evidence>
<keyword evidence="4" id="KW-0539">Nucleus</keyword>
<evidence type="ECO:0000256" key="5">
    <source>
        <dbReference type="ARBA" id="ARBA00025751"/>
    </source>
</evidence>